<proteinExistence type="predicted"/>
<evidence type="ECO:0000256" key="2">
    <source>
        <dbReference type="SAM" id="MobiDB-lite"/>
    </source>
</evidence>
<accession>A0A7K8TU21</accession>
<dbReference type="Gene3D" id="1.10.238.10">
    <property type="entry name" value="EF-hand"/>
    <property type="match status" value="1"/>
</dbReference>
<feature type="region of interest" description="Disordered" evidence="2">
    <location>
        <begin position="1"/>
        <end position="28"/>
    </location>
</feature>
<feature type="non-terminal residue" evidence="4">
    <location>
        <position position="1"/>
    </location>
</feature>
<evidence type="ECO:0000313" key="4">
    <source>
        <dbReference type="EMBL" id="NXF45521.1"/>
    </source>
</evidence>
<feature type="domain" description="EF-hand" evidence="3">
    <location>
        <begin position="67"/>
        <end position="102"/>
    </location>
</feature>
<dbReference type="InterPro" id="IPR011992">
    <property type="entry name" value="EF-hand-dom_pair"/>
</dbReference>
<evidence type="ECO:0000313" key="5">
    <source>
        <dbReference type="Proteomes" id="UP000569728"/>
    </source>
</evidence>
<keyword evidence="5" id="KW-1185">Reference proteome</keyword>
<dbReference type="AlphaFoldDB" id="A0A7K8TU21"/>
<dbReference type="OrthoDB" id="9396170at2759"/>
<evidence type="ECO:0000256" key="1">
    <source>
        <dbReference type="SAM" id="Coils"/>
    </source>
</evidence>
<protein>
    <submittedName>
        <fullName evidence="4">RAB44 protein</fullName>
    </submittedName>
</protein>
<reference evidence="4 5" key="1">
    <citation type="submission" date="2019-09" db="EMBL/GenBank/DDBJ databases">
        <title>Bird 10,000 Genomes (B10K) Project - Family phase.</title>
        <authorList>
            <person name="Zhang G."/>
        </authorList>
    </citation>
    <scope>NUCLEOTIDE SEQUENCE [LARGE SCALE GENOMIC DNA]</scope>
    <source>
        <strain evidence="4">B10K-CU-031-11</strain>
        <tissue evidence="4">Muscle</tissue>
    </source>
</reference>
<dbReference type="Proteomes" id="UP000569728">
    <property type="component" value="Unassembled WGS sequence"/>
</dbReference>
<dbReference type="EMBL" id="VWZA01000267">
    <property type="protein sequence ID" value="NXF45521.1"/>
    <property type="molecule type" value="Genomic_DNA"/>
</dbReference>
<name>A0A7K8TU21_OCEOC</name>
<organism evidence="4 5">
    <name type="scientific">Oceanites oceanicus</name>
    <name type="common">Wilson's storm petrel</name>
    <name type="synonym">Procellaria oceanica</name>
    <dbReference type="NCBI Taxonomy" id="79653"/>
    <lineage>
        <taxon>Eukaryota</taxon>
        <taxon>Metazoa</taxon>
        <taxon>Chordata</taxon>
        <taxon>Craniata</taxon>
        <taxon>Vertebrata</taxon>
        <taxon>Euteleostomi</taxon>
        <taxon>Archelosauria</taxon>
        <taxon>Archosauria</taxon>
        <taxon>Dinosauria</taxon>
        <taxon>Saurischia</taxon>
        <taxon>Theropoda</taxon>
        <taxon>Coelurosauria</taxon>
        <taxon>Aves</taxon>
        <taxon>Neognathae</taxon>
        <taxon>Neoaves</taxon>
        <taxon>Aequornithes</taxon>
        <taxon>Procellariiformes</taxon>
        <taxon>Hydrobatidae</taxon>
        <taxon>Oceanites</taxon>
    </lineage>
</organism>
<dbReference type="PROSITE" id="PS50222">
    <property type="entry name" value="EF_HAND_2"/>
    <property type="match status" value="1"/>
</dbReference>
<feature type="non-terminal residue" evidence="4">
    <location>
        <position position="318"/>
    </location>
</feature>
<feature type="coiled-coil region" evidence="1">
    <location>
        <begin position="273"/>
        <end position="311"/>
    </location>
</feature>
<gene>
    <name evidence="4" type="primary">Rab44_0</name>
    <name evidence="4" type="ORF">OCEOCE_R02986</name>
</gene>
<keyword evidence="1" id="KW-0175">Coiled coil</keyword>
<evidence type="ECO:0000259" key="3">
    <source>
        <dbReference type="PROSITE" id="PS50222"/>
    </source>
</evidence>
<comment type="caution">
    <text evidence="4">The sequence shown here is derived from an EMBL/GenBank/DDBJ whole genome shotgun (WGS) entry which is preliminary data.</text>
</comment>
<dbReference type="GO" id="GO:0005509">
    <property type="term" value="F:calcium ion binding"/>
    <property type="evidence" value="ECO:0007669"/>
    <property type="project" value="InterPro"/>
</dbReference>
<sequence length="318" mass="36860">MGSSRRKQLREGSGEAPVAAPGPSEELPWASKIVQRVQDFFRDQDKDQAGFVTRSDLQKLQEEDFPCSTEELELVFDGLDAAGTGRLSTEEFTAGLRQFLSYQRAARDHHRRRKTASRRVRLVLPSPALEGADSEERRHFATFMDQLGTDNISEEQEIWQLWVKLRQDEPQLLSNLEDFLAKMRHRIQEARSKKEALEVTLSKRVAEHDKEVQQLCEALEQQIQQEQQRLEQESMARSHQHCVELQQALDASEREVQCLVTAQMELETRCRSLRSMQQATSTENRQLEESNRELEDHLQHLHQQLQQTHGRLRTARAA</sequence>
<dbReference type="Pfam" id="PF13499">
    <property type="entry name" value="EF-hand_7"/>
    <property type="match status" value="1"/>
</dbReference>
<dbReference type="SUPFAM" id="SSF47473">
    <property type="entry name" value="EF-hand"/>
    <property type="match status" value="1"/>
</dbReference>
<feature type="coiled-coil region" evidence="1">
    <location>
        <begin position="173"/>
        <end position="236"/>
    </location>
</feature>
<dbReference type="InterPro" id="IPR002048">
    <property type="entry name" value="EF_hand_dom"/>
</dbReference>